<keyword evidence="2" id="KW-1133">Transmembrane helix</keyword>
<dbReference type="EMBL" id="CP163444">
    <property type="protein sequence ID" value="XDQ71988.1"/>
    <property type="molecule type" value="Genomic_DNA"/>
</dbReference>
<feature type="region of interest" description="Disordered" evidence="1">
    <location>
        <begin position="86"/>
        <end position="110"/>
    </location>
</feature>
<feature type="compositionally biased region" description="Pro residues" evidence="1">
    <location>
        <begin position="86"/>
        <end position="96"/>
    </location>
</feature>
<keyword evidence="2" id="KW-0472">Membrane</keyword>
<evidence type="ECO:0000256" key="1">
    <source>
        <dbReference type="SAM" id="MobiDB-lite"/>
    </source>
</evidence>
<protein>
    <submittedName>
        <fullName evidence="3">Uncharacterized protein</fullName>
    </submittedName>
</protein>
<sequence>MTSPVEERLRAALAARAALVTHRELRRDAPPQGRGWGTRRVRAVAVAVFGAAAAVAAVCVLVLFPDGPAAPAPVLPARTPVRTAVPPVPTPAPAAPVVPSVSAPRPVESP</sequence>
<gene>
    <name evidence="3" type="ORF">AB5J54_16350</name>
</gene>
<name>A0AB39T006_9ACTN</name>
<reference evidence="3" key="1">
    <citation type="submission" date="2024-07" db="EMBL/GenBank/DDBJ databases">
        <authorList>
            <person name="Yu S.T."/>
        </authorList>
    </citation>
    <scope>NUCLEOTIDE SEQUENCE</scope>
    <source>
        <strain evidence="3">R44</strain>
    </source>
</reference>
<feature type="transmembrane region" description="Helical" evidence="2">
    <location>
        <begin position="43"/>
        <end position="64"/>
    </location>
</feature>
<evidence type="ECO:0000256" key="2">
    <source>
        <dbReference type="SAM" id="Phobius"/>
    </source>
</evidence>
<proteinExistence type="predicted"/>
<accession>A0AB39T006</accession>
<evidence type="ECO:0000313" key="3">
    <source>
        <dbReference type="EMBL" id="XDQ71988.1"/>
    </source>
</evidence>
<dbReference type="AlphaFoldDB" id="A0AB39T006"/>
<feature type="compositionally biased region" description="Low complexity" evidence="1">
    <location>
        <begin position="97"/>
        <end position="110"/>
    </location>
</feature>
<keyword evidence="2" id="KW-0812">Transmembrane</keyword>
<dbReference type="RefSeq" id="WP_369144645.1">
    <property type="nucleotide sequence ID" value="NZ_CP163444.1"/>
</dbReference>
<organism evidence="3">
    <name type="scientific">Streptomyces sp. R44</name>
    <dbReference type="NCBI Taxonomy" id="3238633"/>
    <lineage>
        <taxon>Bacteria</taxon>
        <taxon>Bacillati</taxon>
        <taxon>Actinomycetota</taxon>
        <taxon>Actinomycetes</taxon>
        <taxon>Kitasatosporales</taxon>
        <taxon>Streptomycetaceae</taxon>
        <taxon>Streptomyces</taxon>
    </lineage>
</organism>